<dbReference type="PROSITE" id="PS00109">
    <property type="entry name" value="PROTEIN_KINASE_TYR"/>
    <property type="match status" value="1"/>
</dbReference>
<evidence type="ECO:0000259" key="1">
    <source>
        <dbReference type="PROSITE" id="PS50011"/>
    </source>
</evidence>
<dbReference type="PANTHER" id="PTHR44329">
    <property type="entry name" value="SERINE/THREONINE-PROTEIN KINASE TNNI3K-RELATED"/>
    <property type="match status" value="1"/>
</dbReference>
<dbReference type="Gene3D" id="1.20.930.20">
    <property type="entry name" value="Adaptor protein Cbl, N-terminal domain"/>
    <property type="match status" value="1"/>
</dbReference>
<accession>A0A8H3QVU9</accession>
<keyword evidence="2" id="KW-0418">Kinase</keyword>
<dbReference type="InterPro" id="IPR051681">
    <property type="entry name" value="Ser/Thr_Kinases-Pseudokinases"/>
</dbReference>
<dbReference type="PROSITE" id="PS50011">
    <property type="entry name" value="PROTEIN_KINASE_DOM"/>
    <property type="match status" value="1"/>
</dbReference>
<protein>
    <submittedName>
        <fullName evidence="2">Kinase-like domain-containing protein</fullName>
    </submittedName>
</protein>
<evidence type="ECO:0000313" key="2">
    <source>
        <dbReference type="EMBL" id="GES94460.1"/>
    </source>
</evidence>
<dbReference type="Gene3D" id="1.25.40.10">
    <property type="entry name" value="Tetratricopeptide repeat domain"/>
    <property type="match status" value="1"/>
</dbReference>
<dbReference type="GO" id="GO:0005524">
    <property type="term" value="F:ATP binding"/>
    <property type="evidence" value="ECO:0007669"/>
    <property type="project" value="InterPro"/>
</dbReference>
<organism evidence="2 3">
    <name type="scientific">Rhizophagus clarus</name>
    <dbReference type="NCBI Taxonomy" id="94130"/>
    <lineage>
        <taxon>Eukaryota</taxon>
        <taxon>Fungi</taxon>
        <taxon>Fungi incertae sedis</taxon>
        <taxon>Mucoromycota</taxon>
        <taxon>Glomeromycotina</taxon>
        <taxon>Glomeromycetes</taxon>
        <taxon>Glomerales</taxon>
        <taxon>Glomeraceae</taxon>
        <taxon>Rhizophagus</taxon>
    </lineage>
</organism>
<dbReference type="SUPFAM" id="SSF81901">
    <property type="entry name" value="HCP-like"/>
    <property type="match status" value="1"/>
</dbReference>
<dbReference type="InterPro" id="IPR000719">
    <property type="entry name" value="Prot_kinase_dom"/>
</dbReference>
<keyword evidence="2" id="KW-0808">Transferase</keyword>
<name>A0A8H3QVU9_9GLOM</name>
<sequence>MSDKQKVIVAAPKVLSEAIEVTNTVVEIKKLNIAKGSYQLIGNIVSAITPFISLIEVATALIIKIIDIYKQAEFNKKIIGLLYSRAKLVEYAINTLQQRKKLYEKDFKTQEWYDAFNRFVYVLKEISIFSEEISSIRGFQKYLKSYSIKDRFEQIAKDYDKAMNDLKFTMDVTNEEQRRYDNECLMNEFTEMKKIKIDQRELTDPPHKEDSDYRGSNKQVFRRLYKNCEDVACKRFELNKKDEEYESKPRQLTILSKLSKCANIIKFYGLSNYDGKQYMIEEWAYYENLKETYENYDISWTRKLHIATDICRAIVFLQSVQIYHHDIRCENVMLTERYVPKLANFKYACTTKAGTILFDDLVKIVHCFGMLLWELTFEKVPYQELEPMEVENYVKGGKREKIIFGHVVNERELEIQKLLEKVIKEAWQQNSKDRILLINLFNELGRLQSKYKNVQELSLLPQKTLDLDGSAKSEISDVDILPDCKDLVFDLEIETAISFDEESARLFKETADKGLPDAQLRYAFTLQNKLNKDEEHEEFIKYLIMSADGGNEIAQFNIGKAYLNKKLNLDDEKKGINYLKLTALQNHTGAIELLEEKKIEFIKP</sequence>
<evidence type="ECO:0000313" key="3">
    <source>
        <dbReference type="Proteomes" id="UP000615446"/>
    </source>
</evidence>
<dbReference type="InterPro" id="IPR001245">
    <property type="entry name" value="Ser-Thr/Tyr_kinase_cat_dom"/>
</dbReference>
<dbReference type="InterPro" id="IPR059179">
    <property type="entry name" value="MLKL-like_MCAfunc"/>
</dbReference>
<gene>
    <name evidence="2" type="ORF">RCL2_002119000</name>
</gene>
<dbReference type="InterPro" id="IPR011009">
    <property type="entry name" value="Kinase-like_dom_sf"/>
</dbReference>
<dbReference type="SUPFAM" id="SSF56112">
    <property type="entry name" value="Protein kinase-like (PK-like)"/>
    <property type="match status" value="1"/>
</dbReference>
<dbReference type="OrthoDB" id="4062651at2759"/>
<reference evidence="2" key="1">
    <citation type="submission" date="2019-10" db="EMBL/GenBank/DDBJ databases">
        <title>Conservation and host-specific expression of non-tandemly repeated heterogenous ribosome RNA gene in arbuscular mycorrhizal fungi.</title>
        <authorList>
            <person name="Maeda T."/>
            <person name="Kobayashi Y."/>
            <person name="Nakagawa T."/>
            <person name="Ezawa T."/>
            <person name="Yamaguchi K."/>
            <person name="Bino T."/>
            <person name="Nishimoto Y."/>
            <person name="Shigenobu S."/>
            <person name="Kawaguchi M."/>
        </authorList>
    </citation>
    <scope>NUCLEOTIDE SEQUENCE</scope>
    <source>
        <strain evidence="2">HR1</strain>
    </source>
</reference>
<proteinExistence type="predicted"/>
<dbReference type="CDD" id="cd21037">
    <property type="entry name" value="MLKL_NTD"/>
    <property type="match status" value="1"/>
</dbReference>
<dbReference type="InterPro" id="IPR036537">
    <property type="entry name" value="Adaptor_Cbl_N_dom_sf"/>
</dbReference>
<dbReference type="InterPro" id="IPR008266">
    <property type="entry name" value="Tyr_kinase_AS"/>
</dbReference>
<dbReference type="GO" id="GO:0004674">
    <property type="term" value="F:protein serine/threonine kinase activity"/>
    <property type="evidence" value="ECO:0007669"/>
    <property type="project" value="TreeGrafter"/>
</dbReference>
<dbReference type="Pfam" id="PF07714">
    <property type="entry name" value="PK_Tyr_Ser-Thr"/>
    <property type="match status" value="1"/>
</dbReference>
<comment type="caution">
    <text evidence="2">The sequence shown here is derived from an EMBL/GenBank/DDBJ whole genome shotgun (WGS) entry which is preliminary data.</text>
</comment>
<dbReference type="Gene3D" id="1.10.510.10">
    <property type="entry name" value="Transferase(Phosphotransferase) domain 1"/>
    <property type="match status" value="2"/>
</dbReference>
<dbReference type="InterPro" id="IPR011990">
    <property type="entry name" value="TPR-like_helical_dom_sf"/>
</dbReference>
<dbReference type="Proteomes" id="UP000615446">
    <property type="component" value="Unassembled WGS sequence"/>
</dbReference>
<feature type="domain" description="Protein kinase" evidence="1">
    <location>
        <begin position="206"/>
        <end position="489"/>
    </location>
</feature>
<dbReference type="GO" id="GO:0007166">
    <property type="term" value="P:cell surface receptor signaling pathway"/>
    <property type="evidence" value="ECO:0007669"/>
    <property type="project" value="InterPro"/>
</dbReference>
<dbReference type="AlphaFoldDB" id="A0A8H3QVU9"/>
<dbReference type="EMBL" id="BLAL01000236">
    <property type="protein sequence ID" value="GES94460.1"/>
    <property type="molecule type" value="Genomic_DNA"/>
</dbReference>